<keyword evidence="3" id="KW-1185">Reference proteome</keyword>
<feature type="region of interest" description="Disordered" evidence="1">
    <location>
        <begin position="96"/>
        <end position="129"/>
    </location>
</feature>
<sequence length="189" mass="21106">SPFESRDAKKKERSKKKEKERSADVMLLPRRSSRLKEATMDSSKGHSAHELGQAKLWTIAQETSTETLDHPKALNSTFSVTKGSFFHTAPATAVNSPIPEALPLPTSETSPPLHPSSPSPENGDMASEDNFNMEFSSHWSDVQTGGIADCDYPLEACNVEWIRNYAEFLFKLPEGCQERPKEYKDCVFL</sequence>
<name>A0AAW0B0E0_9AGAR</name>
<organism evidence="2 3">
    <name type="scientific">Paramarasmius palmivorus</name>
    <dbReference type="NCBI Taxonomy" id="297713"/>
    <lineage>
        <taxon>Eukaryota</taxon>
        <taxon>Fungi</taxon>
        <taxon>Dikarya</taxon>
        <taxon>Basidiomycota</taxon>
        <taxon>Agaricomycotina</taxon>
        <taxon>Agaricomycetes</taxon>
        <taxon>Agaricomycetidae</taxon>
        <taxon>Agaricales</taxon>
        <taxon>Marasmiineae</taxon>
        <taxon>Marasmiaceae</taxon>
        <taxon>Paramarasmius</taxon>
    </lineage>
</organism>
<evidence type="ECO:0000313" key="2">
    <source>
        <dbReference type="EMBL" id="KAK7018669.1"/>
    </source>
</evidence>
<feature type="compositionally biased region" description="Basic and acidic residues" evidence="1">
    <location>
        <begin position="1"/>
        <end position="23"/>
    </location>
</feature>
<protein>
    <submittedName>
        <fullName evidence="2">Uncharacterized protein</fullName>
    </submittedName>
</protein>
<evidence type="ECO:0000313" key="3">
    <source>
        <dbReference type="Proteomes" id="UP001383192"/>
    </source>
</evidence>
<evidence type="ECO:0000256" key="1">
    <source>
        <dbReference type="SAM" id="MobiDB-lite"/>
    </source>
</evidence>
<dbReference type="AlphaFoldDB" id="A0AAW0B0E0"/>
<proteinExistence type="predicted"/>
<feature type="region of interest" description="Disordered" evidence="1">
    <location>
        <begin position="1"/>
        <end position="51"/>
    </location>
</feature>
<comment type="caution">
    <text evidence="2">The sequence shown here is derived from an EMBL/GenBank/DDBJ whole genome shotgun (WGS) entry which is preliminary data.</text>
</comment>
<feature type="compositionally biased region" description="Basic and acidic residues" evidence="1">
    <location>
        <begin position="34"/>
        <end position="49"/>
    </location>
</feature>
<feature type="non-terminal residue" evidence="2">
    <location>
        <position position="1"/>
    </location>
</feature>
<gene>
    <name evidence="2" type="ORF">VNI00_018323</name>
</gene>
<accession>A0AAW0B0E0</accession>
<dbReference type="EMBL" id="JAYKXP010000225">
    <property type="protein sequence ID" value="KAK7018669.1"/>
    <property type="molecule type" value="Genomic_DNA"/>
</dbReference>
<dbReference type="Proteomes" id="UP001383192">
    <property type="component" value="Unassembled WGS sequence"/>
</dbReference>
<reference evidence="2 3" key="1">
    <citation type="submission" date="2024-01" db="EMBL/GenBank/DDBJ databases">
        <title>A draft genome for a cacao thread blight-causing isolate of Paramarasmius palmivorus.</title>
        <authorList>
            <person name="Baruah I.K."/>
            <person name="Bukari Y."/>
            <person name="Amoako-Attah I."/>
            <person name="Meinhardt L.W."/>
            <person name="Bailey B.A."/>
            <person name="Cohen S.P."/>
        </authorList>
    </citation>
    <scope>NUCLEOTIDE SEQUENCE [LARGE SCALE GENOMIC DNA]</scope>
    <source>
        <strain evidence="2 3">GH-12</strain>
    </source>
</reference>